<dbReference type="Proteomes" id="UP001608902">
    <property type="component" value="Unassembled WGS sequence"/>
</dbReference>
<name>A0ABD6F390_9BILA</name>
<dbReference type="EMBL" id="JBGFUD010019927">
    <property type="protein sequence ID" value="MFH4984664.1"/>
    <property type="molecule type" value="Genomic_DNA"/>
</dbReference>
<keyword evidence="1" id="KW-0812">Transmembrane</keyword>
<keyword evidence="1" id="KW-0472">Membrane</keyword>
<keyword evidence="1" id="KW-1133">Transmembrane helix</keyword>
<gene>
    <name evidence="3" type="ORF">AB6A40_011373</name>
</gene>
<feature type="non-terminal residue" evidence="3">
    <location>
        <position position="93"/>
    </location>
</feature>
<feature type="signal peptide" evidence="2">
    <location>
        <begin position="1"/>
        <end position="19"/>
    </location>
</feature>
<comment type="caution">
    <text evidence="3">The sequence shown here is derived from an EMBL/GenBank/DDBJ whole genome shotgun (WGS) entry which is preliminary data.</text>
</comment>
<keyword evidence="2" id="KW-0732">Signal</keyword>
<feature type="chain" id="PRO_5044863348" evidence="2">
    <location>
        <begin position="20"/>
        <end position="93"/>
    </location>
</feature>
<feature type="transmembrane region" description="Helical" evidence="1">
    <location>
        <begin position="46"/>
        <end position="69"/>
    </location>
</feature>
<evidence type="ECO:0000313" key="4">
    <source>
        <dbReference type="Proteomes" id="UP001608902"/>
    </source>
</evidence>
<sequence length="93" mass="10907">MVVIAFILFLIHFTPIKLAVKKFHQHNIRVEYGDIKYVKFKIFESFYGHVVSFGIFVVSALSSAVVLYVFWNRLKFWHRVGILVLVLFSAIPF</sequence>
<evidence type="ECO:0000313" key="3">
    <source>
        <dbReference type="EMBL" id="MFH4984664.1"/>
    </source>
</evidence>
<protein>
    <submittedName>
        <fullName evidence="3">Uncharacterized protein</fullName>
    </submittedName>
</protein>
<dbReference type="AlphaFoldDB" id="A0ABD6F390"/>
<evidence type="ECO:0000256" key="1">
    <source>
        <dbReference type="SAM" id="Phobius"/>
    </source>
</evidence>
<proteinExistence type="predicted"/>
<evidence type="ECO:0000256" key="2">
    <source>
        <dbReference type="SAM" id="SignalP"/>
    </source>
</evidence>
<accession>A0ABD6F390</accession>
<reference evidence="3 4" key="1">
    <citation type="submission" date="2024-08" db="EMBL/GenBank/DDBJ databases">
        <title>Gnathostoma spinigerum genome.</title>
        <authorList>
            <person name="Gonzalez-Bertolin B."/>
            <person name="Monzon S."/>
            <person name="Zaballos A."/>
            <person name="Jimenez P."/>
            <person name="Dekumyoy P."/>
            <person name="Varona S."/>
            <person name="Cuesta I."/>
            <person name="Sumanam S."/>
            <person name="Adisakwattana P."/>
            <person name="Gasser R.B."/>
            <person name="Hernandez-Gonzalez A."/>
            <person name="Young N.D."/>
            <person name="Perteguer M.J."/>
        </authorList>
    </citation>
    <scope>NUCLEOTIDE SEQUENCE [LARGE SCALE GENOMIC DNA]</scope>
    <source>
        <strain evidence="3">AL3</strain>
        <tissue evidence="3">Liver</tissue>
    </source>
</reference>
<organism evidence="3 4">
    <name type="scientific">Gnathostoma spinigerum</name>
    <dbReference type="NCBI Taxonomy" id="75299"/>
    <lineage>
        <taxon>Eukaryota</taxon>
        <taxon>Metazoa</taxon>
        <taxon>Ecdysozoa</taxon>
        <taxon>Nematoda</taxon>
        <taxon>Chromadorea</taxon>
        <taxon>Rhabditida</taxon>
        <taxon>Spirurina</taxon>
        <taxon>Gnathostomatomorpha</taxon>
        <taxon>Gnathostomatoidea</taxon>
        <taxon>Gnathostomatidae</taxon>
        <taxon>Gnathostoma</taxon>
    </lineage>
</organism>
<keyword evidence="4" id="KW-1185">Reference proteome</keyword>